<keyword evidence="2" id="KW-1185">Reference proteome</keyword>
<accession>A0ABW5BKB2</accession>
<dbReference type="RefSeq" id="WP_380252385.1">
    <property type="nucleotide sequence ID" value="NZ_JBHUII010000006.1"/>
</dbReference>
<sequence>MSEIRTHVTQFHSNDEFEIKVANSEEFTILHRASENTILCPERADADSLLELLHYALLPENRL</sequence>
<comment type="caution">
    <text evidence="1">The sequence shown here is derived from an EMBL/GenBank/DDBJ whole genome shotgun (WGS) entry which is preliminary data.</text>
</comment>
<dbReference type="Proteomes" id="UP001597294">
    <property type="component" value="Unassembled WGS sequence"/>
</dbReference>
<reference evidence="2" key="1">
    <citation type="journal article" date="2019" name="Int. J. Syst. Evol. Microbiol.">
        <title>The Global Catalogue of Microorganisms (GCM) 10K type strain sequencing project: providing services to taxonomists for standard genome sequencing and annotation.</title>
        <authorList>
            <consortium name="The Broad Institute Genomics Platform"/>
            <consortium name="The Broad Institute Genome Sequencing Center for Infectious Disease"/>
            <person name="Wu L."/>
            <person name="Ma J."/>
        </authorList>
    </citation>
    <scope>NUCLEOTIDE SEQUENCE [LARGE SCALE GENOMIC DNA]</scope>
    <source>
        <strain evidence="2">CGMCC 4.7192</strain>
    </source>
</reference>
<organism evidence="1 2">
    <name type="scientific">Kiloniella antarctica</name>
    <dbReference type="NCBI Taxonomy" id="1550907"/>
    <lineage>
        <taxon>Bacteria</taxon>
        <taxon>Pseudomonadati</taxon>
        <taxon>Pseudomonadota</taxon>
        <taxon>Alphaproteobacteria</taxon>
        <taxon>Rhodospirillales</taxon>
        <taxon>Kiloniellaceae</taxon>
        <taxon>Kiloniella</taxon>
    </lineage>
</organism>
<dbReference type="EMBL" id="JBHUII010000006">
    <property type="protein sequence ID" value="MFD2206597.1"/>
    <property type="molecule type" value="Genomic_DNA"/>
</dbReference>
<evidence type="ECO:0000313" key="2">
    <source>
        <dbReference type="Proteomes" id="UP001597294"/>
    </source>
</evidence>
<gene>
    <name evidence="1" type="ORF">ACFSKO_13270</name>
</gene>
<proteinExistence type="predicted"/>
<name>A0ABW5BKB2_9PROT</name>
<protein>
    <submittedName>
        <fullName evidence="1">Uncharacterized protein</fullName>
    </submittedName>
</protein>
<evidence type="ECO:0000313" key="1">
    <source>
        <dbReference type="EMBL" id="MFD2206597.1"/>
    </source>
</evidence>